<feature type="transmembrane region" description="Helical" evidence="1">
    <location>
        <begin position="65"/>
        <end position="86"/>
    </location>
</feature>
<dbReference type="PANTHER" id="PTHR39430">
    <property type="entry name" value="MEMBRANE-ASSOCIATED PROTEASE-RELATED"/>
    <property type="match status" value="1"/>
</dbReference>
<evidence type="ECO:0000313" key="4">
    <source>
        <dbReference type="Proteomes" id="UP001228113"/>
    </source>
</evidence>
<reference evidence="3" key="1">
    <citation type="journal article" date="2023" name="Int. J. Syst. Evol. Microbiol.">
        <title>Mesoterricola silvestris gen. nov., sp. nov., Mesoterricola sediminis sp. nov., Geothrix oryzae sp. nov., Geothrix edaphica sp. nov., Geothrix rubra sp. nov., and Geothrix limicola sp. nov., six novel members of Acidobacteriota isolated from soils.</title>
        <authorList>
            <person name="Itoh H."/>
            <person name="Sugisawa Y."/>
            <person name="Mise K."/>
            <person name="Xu Z."/>
            <person name="Kuniyasu M."/>
            <person name="Ushijima N."/>
            <person name="Kawano K."/>
            <person name="Kobayashi E."/>
            <person name="Shiratori Y."/>
            <person name="Masuda Y."/>
            <person name="Senoo K."/>
        </authorList>
    </citation>
    <scope>NUCLEOTIDE SEQUENCE</scope>
    <source>
        <strain evidence="3">W786</strain>
    </source>
</reference>
<feature type="transmembrane region" description="Helical" evidence="1">
    <location>
        <begin position="161"/>
        <end position="179"/>
    </location>
</feature>
<dbReference type="RefSeq" id="WP_243333402.1">
    <property type="nucleotide sequence ID" value="NZ_AP027081.1"/>
</dbReference>
<keyword evidence="1" id="KW-0472">Membrane</keyword>
<feature type="transmembrane region" description="Helical" evidence="1">
    <location>
        <begin position="92"/>
        <end position="111"/>
    </location>
</feature>
<dbReference type="Proteomes" id="UP001228113">
    <property type="component" value="Chromosome"/>
</dbReference>
<sequence length="264" mass="27362">MALLFQASARLAFGLAVLLVPGFRPAWPLVLLVLLLLLSRLFLALEGRKLASLGLALGRPWFRSLGAGLGIGAGVIGASALLLWAAGGCRPAFNAGASPGAVAGGLLFLLVPGINEELTYRGYSFQRVLRRLGRWPALLLLSALFALDHRANPNLAPGATWLPLVNIGLAGLLLGLAYLRTGSLAMPIGIHLGWNWAQGPLLGFAVSGQDAAGLLLPRLQPKPAWLTGGGFGLEGSVLCTIACLAACVLVARARKAVCNQALAS</sequence>
<dbReference type="Pfam" id="PF02517">
    <property type="entry name" value="Rce1-like"/>
    <property type="match status" value="1"/>
</dbReference>
<evidence type="ECO:0000313" key="3">
    <source>
        <dbReference type="EMBL" id="BDU78773.1"/>
    </source>
</evidence>
<dbReference type="KEGG" id="msea:METESE_37310"/>
<feature type="transmembrane region" description="Helical" evidence="1">
    <location>
        <begin position="231"/>
        <end position="251"/>
    </location>
</feature>
<feature type="domain" description="CAAX prenyl protease 2/Lysostaphin resistance protein A-like" evidence="2">
    <location>
        <begin position="102"/>
        <end position="196"/>
    </location>
</feature>
<dbReference type="GO" id="GO:0080120">
    <property type="term" value="P:CAAX-box protein maturation"/>
    <property type="evidence" value="ECO:0007669"/>
    <property type="project" value="UniProtKB-ARBA"/>
</dbReference>
<feature type="transmembrane region" description="Helical" evidence="1">
    <location>
        <begin position="200"/>
        <end position="219"/>
    </location>
</feature>
<dbReference type="PANTHER" id="PTHR39430:SF1">
    <property type="entry name" value="PROTEASE"/>
    <property type="match status" value="1"/>
</dbReference>
<gene>
    <name evidence="3" type="ORF">METESE_37310</name>
</gene>
<dbReference type="EMBL" id="AP027081">
    <property type="protein sequence ID" value="BDU78773.1"/>
    <property type="molecule type" value="Genomic_DNA"/>
</dbReference>
<evidence type="ECO:0000256" key="1">
    <source>
        <dbReference type="SAM" id="Phobius"/>
    </source>
</evidence>
<dbReference type="InterPro" id="IPR003675">
    <property type="entry name" value="Rce1/LyrA-like_dom"/>
</dbReference>
<organism evidence="3 4">
    <name type="scientific">Mesoterricola sediminis</name>
    <dbReference type="NCBI Taxonomy" id="2927980"/>
    <lineage>
        <taxon>Bacteria</taxon>
        <taxon>Pseudomonadati</taxon>
        <taxon>Acidobacteriota</taxon>
        <taxon>Holophagae</taxon>
        <taxon>Holophagales</taxon>
        <taxon>Holophagaceae</taxon>
        <taxon>Mesoterricola</taxon>
    </lineage>
</organism>
<proteinExistence type="predicted"/>
<keyword evidence="4" id="KW-1185">Reference proteome</keyword>
<protein>
    <recommendedName>
        <fullName evidence="2">CAAX prenyl protease 2/Lysostaphin resistance protein A-like domain-containing protein</fullName>
    </recommendedName>
</protein>
<dbReference type="AlphaFoldDB" id="A0AA48KHW7"/>
<evidence type="ECO:0000259" key="2">
    <source>
        <dbReference type="Pfam" id="PF02517"/>
    </source>
</evidence>
<keyword evidence="1" id="KW-1133">Transmembrane helix</keyword>
<name>A0AA48KHW7_9BACT</name>
<keyword evidence="1" id="KW-0812">Transmembrane</keyword>
<accession>A0AA48KHW7</accession>
<dbReference type="GO" id="GO:0004175">
    <property type="term" value="F:endopeptidase activity"/>
    <property type="evidence" value="ECO:0007669"/>
    <property type="project" value="UniProtKB-ARBA"/>
</dbReference>